<keyword evidence="2 7" id="KW-0001">2Fe-2S</keyword>
<comment type="cofactor">
    <cofactor evidence="6">
        <name>[2Fe-2S] cluster</name>
        <dbReference type="ChEBI" id="CHEBI:190135"/>
    </cofactor>
</comment>
<dbReference type="GO" id="GO:0046872">
    <property type="term" value="F:metal ion binding"/>
    <property type="evidence" value="ECO:0007669"/>
    <property type="project" value="UniProtKB-KW"/>
</dbReference>
<dbReference type="PIRSF" id="PIRSF000216">
    <property type="entry name" value="NADH_DH_24kDa"/>
    <property type="match status" value="1"/>
</dbReference>
<dbReference type="Gene3D" id="1.10.10.1590">
    <property type="entry name" value="NADH-quinone oxidoreductase subunit E"/>
    <property type="match status" value="1"/>
</dbReference>
<evidence type="ECO:0000256" key="1">
    <source>
        <dbReference type="ARBA" id="ARBA00010643"/>
    </source>
</evidence>
<dbReference type="InterPro" id="IPR041921">
    <property type="entry name" value="NuoE_N"/>
</dbReference>
<keyword evidence="4 7" id="KW-0408">Iron</keyword>
<evidence type="ECO:0000256" key="4">
    <source>
        <dbReference type="ARBA" id="ARBA00023004"/>
    </source>
</evidence>
<accession>A0A4R8HQ80</accession>
<keyword evidence="3 7" id="KW-0479">Metal-binding</keyword>
<proteinExistence type="inferred from homology"/>
<comment type="cofactor">
    <cofactor evidence="7">
        <name>[2Fe-2S] cluster</name>
        <dbReference type="ChEBI" id="CHEBI:190135"/>
    </cofactor>
    <text evidence="7">Binds 1 [2Fe-2S] cluster.</text>
</comment>
<dbReference type="Pfam" id="PF01257">
    <property type="entry name" value="2Fe-2S_thioredx"/>
    <property type="match status" value="1"/>
</dbReference>
<dbReference type="InterPro" id="IPR036249">
    <property type="entry name" value="Thioredoxin-like_sf"/>
</dbReference>
<name>A0A4R8HQ80_9FIRM</name>
<gene>
    <name evidence="8" type="ORF">C7959_10221</name>
</gene>
<dbReference type="GO" id="GO:0016491">
    <property type="term" value="F:oxidoreductase activity"/>
    <property type="evidence" value="ECO:0007669"/>
    <property type="project" value="InterPro"/>
</dbReference>
<feature type="binding site" evidence="7">
    <location>
        <position position="135"/>
    </location>
    <ligand>
        <name>[2Fe-2S] cluster</name>
        <dbReference type="ChEBI" id="CHEBI:190135"/>
    </ligand>
</feature>
<protein>
    <submittedName>
        <fullName evidence="8">NADP-reducing hydrogenase subunit HndA</fullName>
    </submittedName>
</protein>
<dbReference type="PANTHER" id="PTHR43342:SF1">
    <property type="entry name" value="BIFURCATING [FEFE] HYDROGENASE GAMMA SUBUNIT"/>
    <property type="match status" value="1"/>
</dbReference>
<evidence type="ECO:0000256" key="5">
    <source>
        <dbReference type="ARBA" id="ARBA00023014"/>
    </source>
</evidence>
<dbReference type="CDD" id="cd03064">
    <property type="entry name" value="TRX_Fd_NuoE"/>
    <property type="match status" value="1"/>
</dbReference>
<dbReference type="FunFam" id="1.10.10.1590:FF:000001">
    <property type="entry name" value="NADH-quinone oxidoreductase subunit E"/>
    <property type="match status" value="1"/>
</dbReference>
<dbReference type="CDD" id="cd00086">
    <property type="entry name" value="homeodomain"/>
    <property type="match status" value="1"/>
</dbReference>
<dbReference type="InterPro" id="IPR028431">
    <property type="entry name" value="NADP_DH_HndA-like"/>
</dbReference>
<evidence type="ECO:0000256" key="6">
    <source>
        <dbReference type="ARBA" id="ARBA00034078"/>
    </source>
</evidence>
<evidence type="ECO:0000313" key="8">
    <source>
        <dbReference type="EMBL" id="TDX58883.1"/>
    </source>
</evidence>
<sequence length="165" mass="18321">MGQCQCGNSAESKEKYLAPLKKILEGYKKEQKDLIPVLQKAQEEYGYLPEEVIKEIANQLELSLSQVYGVVTFYSQFHLEPRGENIIRVCMGTACHVRGGGKVLEKIKDELGIDDGETSKDLKFTLESVACIGACGLAPVIMVNDDTHGRLTPDSIPEILEKYKN</sequence>
<evidence type="ECO:0000256" key="7">
    <source>
        <dbReference type="PIRSR" id="PIRSR000216-1"/>
    </source>
</evidence>
<dbReference type="PANTHER" id="PTHR43342">
    <property type="entry name" value="NADH-QUINONE OXIDOREDUCTASE, E SUBUNIT"/>
    <property type="match status" value="1"/>
</dbReference>
<dbReference type="AlphaFoldDB" id="A0A4R8HQ80"/>
<dbReference type="InterPro" id="IPR001356">
    <property type="entry name" value="HD"/>
</dbReference>
<feature type="binding site" evidence="7">
    <location>
        <position position="131"/>
    </location>
    <ligand>
        <name>[2Fe-2S] cluster</name>
        <dbReference type="ChEBI" id="CHEBI:190135"/>
    </ligand>
</feature>
<dbReference type="NCBIfam" id="TIGR01958">
    <property type="entry name" value="nuoE_fam"/>
    <property type="match status" value="1"/>
</dbReference>
<dbReference type="Gene3D" id="3.40.30.10">
    <property type="entry name" value="Glutaredoxin"/>
    <property type="match status" value="1"/>
</dbReference>
<keyword evidence="5 7" id="KW-0411">Iron-sulfur</keyword>
<dbReference type="STRING" id="926561.GCA_000379025_02042"/>
<feature type="binding site" evidence="7">
    <location>
        <position position="95"/>
    </location>
    <ligand>
        <name>[2Fe-2S] cluster</name>
        <dbReference type="ChEBI" id="CHEBI:190135"/>
    </ligand>
</feature>
<dbReference type="RefSeq" id="WP_134114423.1">
    <property type="nucleotide sequence ID" value="NZ_SOEG01000002.1"/>
</dbReference>
<evidence type="ECO:0000313" key="9">
    <source>
        <dbReference type="Proteomes" id="UP000295832"/>
    </source>
</evidence>
<dbReference type="GO" id="GO:0051537">
    <property type="term" value="F:2 iron, 2 sulfur cluster binding"/>
    <property type="evidence" value="ECO:0007669"/>
    <property type="project" value="UniProtKB-KW"/>
</dbReference>
<comment type="similarity">
    <text evidence="1">Belongs to the complex I 24 kDa subunit family.</text>
</comment>
<dbReference type="InterPro" id="IPR002023">
    <property type="entry name" value="NuoE-like"/>
</dbReference>
<reference evidence="8 9" key="1">
    <citation type="submission" date="2019-03" db="EMBL/GenBank/DDBJ databases">
        <title>Subsurface microbial communities from deep shales in Ohio and West Virginia, USA.</title>
        <authorList>
            <person name="Wrighton K."/>
        </authorList>
    </citation>
    <scope>NUCLEOTIDE SEQUENCE [LARGE SCALE GENOMIC DNA]</scope>
    <source>
        <strain evidence="8 9">MSL 6dP</strain>
    </source>
</reference>
<dbReference type="Proteomes" id="UP000295832">
    <property type="component" value="Unassembled WGS sequence"/>
</dbReference>
<dbReference type="InterPro" id="IPR042128">
    <property type="entry name" value="NuoE_dom"/>
</dbReference>
<evidence type="ECO:0000256" key="3">
    <source>
        <dbReference type="ARBA" id="ARBA00022723"/>
    </source>
</evidence>
<feature type="binding site" evidence="7">
    <location>
        <position position="90"/>
    </location>
    <ligand>
        <name>[2Fe-2S] cluster</name>
        <dbReference type="ChEBI" id="CHEBI:190135"/>
    </ligand>
</feature>
<dbReference type="GO" id="GO:0003677">
    <property type="term" value="F:DNA binding"/>
    <property type="evidence" value="ECO:0007669"/>
    <property type="project" value="InterPro"/>
</dbReference>
<evidence type="ECO:0000256" key="2">
    <source>
        <dbReference type="ARBA" id="ARBA00022714"/>
    </source>
</evidence>
<dbReference type="SUPFAM" id="SSF52833">
    <property type="entry name" value="Thioredoxin-like"/>
    <property type="match status" value="1"/>
</dbReference>
<dbReference type="EMBL" id="SOEG01000002">
    <property type="protein sequence ID" value="TDX58883.1"/>
    <property type="molecule type" value="Genomic_DNA"/>
</dbReference>
<dbReference type="FunFam" id="3.40.30.10:FF:000015">
    <property type="entry name" value="NADH-quinone oxidoreductase subunit E"/>
    <property type="match status" value="1"/>
</dbReference>
<dbReference type="NCBIfam" id="NF005722">
    <property type="entry name" value="PRK07539.1-2"/>
    <property type="match status" value="1"/>
</dbReference>
<keyword evidence="9" id="KW-1185">Reference proteome</keyword>
<organism evidence="8 9">
    <name type="scientific">Orenia marismortui</name>
    <dbReference type="NCBI Taxonomy" id="46469"/>
    <lineage>
        <taxon>Bacteria</taxon>
        <taxon>Bacillati</taxon>
        <taxon>Bacillota</taxon>
        <taxon>Clostridia</taxon>
        <taxon>Halanaerobiales</taxon>
        <taxon>Halobacteroidaceae</taxon>
        <taxon>Orenia</taxon>
    </lineage>
</organism>
<comment type="caution">
    <text evidence="8">The sequence shown here is derived from an EMBL/GenBank/DDBJ whole genome shotgun (WGS) entry which is preliminary data.</text>
</comment>